<keyword evidence="6 14" id="KW-0812">Transmembrane</keyword>
<evidence type="ECO:0000256" key="13">
    <source>
        <dbReference type="PROSITE-ProRule" id="PRU00175"/>
    </source>
</evidence>
<dbReference type="Gene3D" id="3.30.40.10">
    <property type="entry name" value="Zinc/RING finger domain, C3HC4 (zinc finger)"/>
    <property type="match status" value="1"/>
</dbReference>
<evidence type="ECO:0000313" key="17">
    <source>
        <dbReference type="Proteomes" id="UP000317650"/>
    </source>
</evidence>
<dbReference type="GO" id="GO:0008270">
    <property type="term" value="F:zinc ion binding"/>
    <property type="evidence" value="ECO:0007669"/>
    <property type="project" value="UniProtKB-KW"/>
</dbReference>
<dbReference type="Proteomes" id="UP000317650">
    <property type="component" value="Chromosome 4"/>
</dbReference>
<dbReference type="EMBL" id="PYDT01000001">
    <property type="protein sequence ID" value="THU71582.1"/>
    <property type="molecule type" value="Genomic_DNA"/>
</dbReference>
<organism evidence="16 17">
    <name type="scientific">Musa balbisiana</name>
    <name type="common">Banana</name>
    <dbReference type="NCBI Taxonomy" id="52838"/>
    <lineage>
        <taxon>Eukaryota</taxon>
        <taxon>Viridiplantae</taxon>
        <taxon>Streptophyta</taxon>
        <taxon>Embryophyta</taxon>
        <taxon>Tracheophyta</taxon>
        <taxon>Spermatophyta</taxon>
        <taxon>Magnoliopsida</taxon>
        <taxon>Liliopsida</taxon>
        <taxon>Zingiberales</taxon>
        <taxon>Musaceae</taxon>
        <taxon>Musa</taxon>
    </lineage>
</organism>
<evidence type="ECO:0000256" key="8">
    <source>
        <dbReference type="ARBA" id="ARBA00022771"/>
    </source>
</evidence>
<comment type="caution">
    <text evidence="16">The sequence shown here is derived from an EMBL/GenBank/DDBJ whole genome shotgun (WGS) entry which is preliminary data.</text>
</comment>
<dbReference type="PANTHER" id="PTHR46719:SF7">
    <property type="entry name" value="RING-H2 FINGER PROTEIN ATL71-RELATED"/>
    <property type="match status" value="1"/>
</dbReference>
<dbReference type="GO" id="GO:0061630">
    <property type="term" value="F:ubiquitin protein ligase activity"/>
    <property type="evidence" value="ECO:0007669"/>
    <property type="project" value="UniProtKB-EC"/>
</dbReference>
<evidence type="ECO:0000256" key="2">
    <source>
        <dbReference type="ARBA" id="ARBA00004167"/>
    </source>
</evidence>
<proteinExistence type="predicted"/>
<evidence type="ECO:0000256" key="9">
    <source>
        <dbReference type="ARBA" id="ARBA00022786"/>
    </source>
</evidence>
<keyword evidence="11 14" id="KW-1133">Transmembrane helix</keyword>
<keyword evidence="7" id="KW-0479">Metal-binding</keyword>
<keyword evidence="17" id="KW-1185">Reference proteome</keyword>
<gene>
    <name evidence="16" type="ORF">C4D60_Mb04t02980</name>
</gene>
<protein>
    <recommendedName>
        <fullName evidence="4">RING-type E3 ubiquitin transferase</fullName>
        <ecNumber evidence="4">2.3.2.27</ecNumber>
    </recommendedName>
</protein>
<accession>A0A4S8K995</accession>
<comment type="catalytic activity">
    <reaction evidence="1">
        <text>S-ubiquitinyl-[E2 ubiquitin-conjugating enzyme]-L-cysteine + [acceptor protein]-L-lysine = [E2 ubiquitin-conjugating enzyme]-L-cysteine + N(6)-ubiquitinyl-[acceptor protein]-L-lysine.</text>
        <dbReference type="EC" id="2.3.2.27"/>
    </reaction>
</comment>
<evidence type="ECO:0000256" key="4">
    <source>
        <dbReference type="ARBA" id="ARBA00012483"/>
    </source>
</evidence>
<evidence type="ECO:0000256" key="6">
    <source>
        <dbReference type="ARBA" id="ARBA00022692"/>
    </source>
</evidence>
<dbReference type="STRING" id="52838.A0A4S8K995"/>
<evidence type="ECO:0000256" key="3">
    <source>
        <dbReference type="ARBA" id="ARBA00004906"/>
    </source>
</evidence>
<dbReference type="InterPro" id="IPR013083">
    <property type="entry name" value="Znf_RING/FYVE/PHD"/>
</dbReference>
<dbReference type="EC" id="2.3.2.27" evidence="4"/>
<dbReference type="PROSITE" id="PS50089">
    <property type="entry name" value="ZF_RING_2"/>
    <property type="match status" value="1"/>
</dbReference>
<dbReference type="GO" id="GO:0016020">
    <property type="term" value="C:membrane"/>
    <property type="evidence" value="ECO:0007669"/>
    <property type="project" value="UniProtKB-SubCell"/>
</dbReference>
<dbReference type="CDD" id="cd16461">
    <property type="entry name" value="RING-H2_EL5-like"/>
    <property type="match status" value="1"/>
</dbReference>
<dbReference type="SMART" id="SM00184">
    <property type="entry name" value="RING"/>
    <property type="match status" value="1"/>
</dbReference>
<evidence type="ECO:0000256" key="1">
    <source>
        <dbReference type="ARBA" id="ARBA00000900"/>
    </source>
</evidence>
<evidence type="ECO:0000259" key="15">
    <source>
        <dbReference type="PROSITE" id="PS50089"/>
    </source>
</evidence>
<dbReference type="InterPro" id="IPR045899">
    <property type="entry name" value="ATL71-like"/>
</dbReference>
<keyword evidence="8 13" id="KW-0863">Zinc-finger</keyword>
<comment type="pathway">
    <text evidence="3">Protein modification; protein ubiquitination.</text>
</comment>
<evidence type="ECO:0000313" key="16">
    <source>
        <dbReference type="EMBL" id="THU71582.1"/>
    </source>
</evidence>
<dbReference type="SUPFAM" id="SSF57850">
    <property type="entry name" value="RING/U-box"/>
    <property type="match status" value="1"/>
</dbReference>
<evidence type="ECO:0000256" key="10">
    <source>
        <dbReference type="ARBA" id="ARBA00022833"/>
    </source>
</evidence>
<comment type="subcellular location">
    <subcellularLocation>
        <location evidence="2">Membrane</location>
        <topology evidence="2">Single-pass membrane protein</topology>
    </subcellularLocation>
</comment>
<evidence type="ECO:0000256" key="14">
    <source>
        <dbReference type="SAM" id="Phobius"/>
    </source>
</evidence>
<sequence>MRSGYGDWEDRDYACISCDTNSTGNQPSELLNGLGYGLGISLMIMMLLTAILTAYFCARRSNVATNPQSGNEAAAPADVEAGIDEATLMLYPKMAYSQATLEMKGTAATCCSICLADYKGTDVLRLLPECGHLFHLDCVDPWLKSHPSCPVCRSLAAPTPMATPMAEVVSLTRPIQSQ</sequence>
<dbReference type="AlphaFoldDB" id="A0A4S8K995"/>
<evidence type="ECO:0000256" key="11">
    <source>
        <dbReference type="ARBA" id="ARBA00022989"/>
    </source>
</evidence>
<evidence type="ECO:0000256" key="7">
    <source>
        <dbReference type="ARBA" id="ARBA00022723"/>
    </source>
</evidence>
<reference evidence="16 17" key="1">
    <citation type="journal article" date="2019" name="Nat. Plants">
        <title>Genome sequencing of Musa balbisiana reveals subgenome evolution and function divergence in polyploid bananas.</title>
        <authorList>
            <person name="Yao X."/>
        </authorList>
    </citation>
    <scope>NUCLEOTIDE SEQUENCE [LARGE SCALE GENOMIC DNA]</scope>
    <source>
        <strain evidence="17">cv. DH-PKW</strain>
        <tissue evidence="16">Leaves</tissue>
    </source>
</reference>
<feature type="domain" description="RING-type" evidence="15">
    <location>
        <begin position="111"/>
        <end position="153"/>
    </location>
</feature>
<keyword evidence="9" id="KW-0833">Ubl conjugation pathway</keyword>
<keyword evidence="12 14" id="KW-0472">Membrane</keyword>
<evidence type="ECO:0000256" key="5">
    <source>
        <dbReference type="ARBA" id="ARBA00022679"/>
    </source>
</evidence>
<dbReference type="FunFam" id="3.30.40.10:FF:000187">
    <property type="entry name" value="E3 ubiquitin-protein ligase ATL6"/>
    <property type="match status" value="1"/>
</dbReference>
<dbReference type="InterPro" id="IPR001841">
    <property type="entry name" value="Znf_RING"/>
</dbReference>
<evidence type="ECO:0000256" key="12">
    <source>
        <dbReference type="ARBA" id="ARBA00023136"/>
    </source>
</evidence>
<keyword evidence="5" id="KW-0808">Transferase</keyword>
<dbReference type="PANTHER" id="PTHR46719">
    <property type="entry name" value="TRANSCRIPTION FACTOR C2H2 FAMILY-RELATED"/>
    <property type="match status" value="1"/>
</dbReference>
<keyword evidence="10" id="KW-0862">Zinc</keyword>
<dbReference type="Pfam" id="PF13639">
    <property type="entry name" value="zf-RING_2"/>
    <property type="match status" value="1"/>
</dbReference>
<feature type="transmembrane region" description="Helical" evidence="14">
    <location>
        <begin position="34"/>
        <end position="58"/>
    </location>
</feature>
<name>A0A4S8K995_MUSBA</name>